<dbReference type="Proteomes" id="UP001165343">
    <property type="component" value="Unassembled WGS sequence"/>
</dbReference>
<keyword evidence="1" id="KW-1133">Transmembrane helix</keyword>
<evidence type="ECO:0000256" key="1">
    <source>
        <dbReference type="SAM" id="Phobius"/>
    </source>
</evidence>
<proteinExistence type="predicted"/>
<sequence length="66" mass="7010">MSSNRLFIVIGALIFAALALASLYRLMVGFPITISGHAIGQTTSLFAFAISTALCLMLLKSAFSTR</sequence>
<accession>A0ABT0RGT9</accession>
<dbReference type="EMBL" id="JAMGBC010000001">
    <property type="protein sequence ID" value="MCL6679145.1"/>
    <property type="molecule type" value="Genomic_DNA"/>
</dbReference>
<protein>
    <submittedName>
        <fullName evidence="2">Uncharacterized protein</fullName>
    </submittedName>
</protein>
<gene>
    <name evidence="2" type="ORF">LZ519_07430</name>
</gene>
<evidence type="ECO:0000313" key="3">
    <source>
        <dbReference type="Proteomes" id="UP001165343"/>
    </source>
</evidence>
<evidence type="ECO:0000313" key="2">
    <source>
        <dbReference type="EMBL" id="MCL6679145.1"/>
    </source>
</evidence>
<keyword evidence="1" id="KW-0472">Membrane</keyword>
<reference evidence="2" key="1">
    <citation type="submission" date="2022-05" db="EMBL/GenBank/DDBJ databases">
        <authorList>
            <person name="Jo J.-H."/>
            <person name="Im W.-T."/>
        </authorList>
    </citation>
    <scope>NUCLEOTIDE SEQUENCE</scope>
    <source>
        <strain evidence="2">RG327</strain>
    </source>
</reference>
<name>A0ABT0RGT9_9SPHN</name>
<feature type="transmembrane region" description="Helical" evidence="1">
    <location>
        <begin position="45"/>
        <end position="63"/>
    </location>
</feature>
<keyword evidence="3" id="KW-1185">Reference proteome</keyword>
<dbReference type="RefSeq" id="WP_249868061.1">
    <property type="nucleotide sequence ID" value="NZ_JAMGBC010000001.1"/>
</dbReference>
<keyword evidence="1" id="KW-0812">Transmembrane</keyword>
<organism evidence="2 3">
    <name type="scientific">Sphingomonas anseongensis</name>
    <dbReference type="NCBI Taxonomy" id="2908207"/>
    <lineage>
        <taxon>Bacteria</taxon>
        <taxon>Pseudomonadati</taxon>
        <taxon>Pseudomonadota</taxon>
        <taxon>Alphaproteobacteria</taxon>
        <taxon>Sphingomonadales</taxon>
        <taxon>Sphingomonadaceae</taxon>
        <taxon>Sphingomonas</taxon>
    </lineage>
</organism>
<comment type="caution">
    <text evidence="2">The sequence shown here is derived from an EMBL/GenBank/DDBJ whole genome shotgun (WGS) entry which is preliminary data.</text>
</comment>